<evidence type="ECO:0000256" key="13">
    <source>
        <dbReference type="ARBA" id="ARBA00023315"/>
    </source>
</evidence>
<evidence type="ECO:0000259" key="20">
    <source>
        <dbReference type="Pfam" id="PF25087"/>
    </source>
</evidence>
<comment type="caution">
    <text evidence="18">Lacks conserved residue(s) required for the propagation of feature annotation.</text>
</comment>
<comment type="cofactor">
    <cofactor evidence="18">
        <name>Mg(2+)</name>
        <dbReference type="ChEBI" id="CHEBI:18420"/>
    </cofactor>
    <text evidence="18">Binds 1 Mg(2+) ion per subunit.</text>
</comment>
<dbReference type="GO" id="GO:0019134">
    <property type="term" value="F:glucosamine-1-phosphate N-acetyltransferase activity"/>
    <property type="evidence" value="ECO:0007669"/>
    <property type="project" value="UniProtKB-UniRule"/>
</dbReference>
<feature type="binding site" evidence="18">
    <location>
        <position position="375"/>
    </location>
    <ligand>
        <name>acetyl-CoA</name>
        <dbReference type="ChEBI" id="CHEBI:57288"/>
    </ligand>
</feature>
<name>A0A510L0G6_9FUSO</name>
<evidence type="ECO:0000256" key="7">
    <source>
        <dbReference type="ARBA" id="ARBA00022723"/>
    </source>
</evidence>
<feature type="binding site" evidence="18">
    <location>
        <position position="418"/>
    </location>
    <ligand>
        <name>acetyl-CoA</name>
        <dbReference type="ChEBI" id="CHEBI:57288"/>
    </ligand>
</feature>
<feature type="binding site" evidence="18">
    <location>
        <position position="372"/>
    </location>
    <ligand>
        <name>UDP-N-acetyl-alpha-D-glucosamine</name>
        <dbReference type="ChEBI" id="CHEBI:57705"/>
    </ligand>
</feature>
<dbReference type="Gene3D" id="3.90.550.10">
    <property type="entry name" value="Spore Coat Polysaccharide Biosynthesis Protein SpsA, Chain A"/>
    <property type="match status" value="1"/>
</dbReference>
<feature type="binding site" evidence="18">
    <location>
        <position position="150"/>
    </location>
    <ligand>
        <name>UDP-N-acetyl-alpha-D-glucosamine</name>
        <dbReference type="ChEBI" id="CHEBI:57705"/>
    </ligand>
</feature>
<evidence type="ECO:0000256" key="16">
    <source>
        <dbReference type="ARBA" id="ARBA00048493"/>
    </source>
</evidence>
<feature type="region of interest" description="Linker" evidence="18">
    <location>
        <begin position="226"/>
        <end position="246"/>
    </location>
</feature>
<evidence type="ECO:0000256" key="10">
    <source>
        <dbReference type="ARBA" id="ARBA00022960"/>
    </source>
</evidence>
<feature type="binding site" evidence="18">
    <location>
        <position position="99"/>
    </location>
    <ligand>
        <name>Mg(2+)</name>
        <dbReference type="ChEBI" id="CHEBI:18420"/>
    </ligand>
</feature>
<evidence type="ECO:0000256" key="9">
    <source>
        <dbReference type="ARBA" id="ARBA00022842"/>
    </source>
</evidence>
<evidence type="ECO:0000256" key="4">
    <source>
        <dbReference type="ARBA" id="ARBA00022490"/>
    </source>
</evidence>
<feature type="binding site" evidence="18">
    <location>
        <position position="400"/>
    </location>
    <ligand>
        <name>acetyl-CoA</name>
        <dbReference type="ChEBI" id="CHEBI:57288"/>
    </ligand>
</feature>
<evidence type="ECO:0000256" key="8">
    <source>
        <dbReference type="ARBA" id="ARBA00022737"/>
    </source>
</evidence>
<comment type="pathway">
    <text evidence="18">Nucleotide-sugar biosynthesis; UDP-N-acetyl-alpha-D-glucosamine biosynthesis; UDP-N-acetyl-alpha-D-glucosamine from N-acetyl-alpha-D-glucosamine 1-phosphate: step 1/1.</text>
</comment>
<dbReference type="EMBL" id="AP019841">
    <property type="protein sequence ID" value="BBM55615.1"/>
    <property type="molecule type" value="Genomic_DNA"/>
</dbReference>
<dbReference type="InterPro" id="IPR011004">
    <property type="entry name" value="Trimer_LpxA-like_sf"/>
</dbReference>
<dbReference type="EC" id="2.3.1.157" evidence="18"/>
<dbReference type="GO" id="GO:0016020">
    <property type="term" value="C:membrane"/>
    <property type="evidence" value="ECO:0007669"/>
    <property type="project" value="GOC"/>
</dbReference>
<evidence type="ECO:0000256" key="11">
    <source>
        <dbReference type="ARBA" id="ARBA00022984"/>
    </source>
</evidence>
<dbReference type="Pfam" id="PF14602">
    <property type="entry name" value="Hexapep_2"/>
    <property type="match status" value="1"/>
</dbReference>
<evidence type="ECO:0000256" key="1">
    <source>
        <dbReference type="ARBA" id="ARBA00004496"/>
    </source>
</evidence>
<evidence type="ECO:0000256" key="5">
    <source>
        <dbReference type="ARBA" id="ARBA00022679"/>
    </source>
</evidence>
<dbReference type="Proteomes" id="UP000321944">
    <property type="component" value="Chromosome"/>
</dbReference>
<comment type="catalytic activity">
    <reaction evidence="16 18">
        <text>N-acetyl-alpha-D-glucosamine 1-phosphate + UTP + H(+) = UDP-N-acetyl-alpha-D-glucosamine + diphosphate</text>
        <dbReference type="Rhea" id="RHEA:13509"/>
        <dbReference type="ChEBI" id="CHEBI:15378"/>
        <dbReference type="ChEBI" id="CHEBI:33019"/>
        <dbReference type="ChEBI" id="CHEBI:46398"/>
        <dbReference type="ChEBI" id="CHEBI:57705"/>
        <dbReference type="ChEBI" id="CHEBI:57776"/>
        <dbReference type="EC" id="2.7.7.23"/>
    </reaction>
</comment>
<dbReference type="HAMAP" id="MF_01631">
    <property type="entry name" value="GlmU"/>
    <property type="match status" value="1"/>
</dbReference>
<evidence type="ECO:0000256" key="12">
    <source>
        <dbReference type="ARBA" id="ARBA00023268"/>
    </source>
</evidence>
<feature type="binding site" evidence="18">
    <location>
        <position position="223"/>
    </location>
    <ligand>
        <name>Mg(2+)</name>
        <dbReference type="ChEBI" id="CHEBI:18420"/>
    </ligand>
</feature>
<dbReference type="AlphaFoldDB" id="A0A510L0G6"/>
<comment type="similarity">
    <text evidence="2 18">In the C-terminal section; belongs to the transferase hexapeptide repeat family.</text>
</comment>
<evidence type="ECO:0000313" key="22">
    <source>
        <dbReference type="Proteomes" id="UP000321944"/>
    </source>
</evidence>
<organism evidence="21 22">
    <name type="scientific">Leptotrichia wadei</name>
    <dbReference type="NCBI Taxonomy" id="157687"/>
    <lineage>
        <taxon>Bacteria</taxon>
        <taxon>Fusobacteriati</taxon>
        <taxon>Fusobacteriota</taxon>
        <taxon>Fusobacteriia</taxon>
        <taxon>Fusobacteriales</taxon>
        <taxon>Leptotrichiaceae</taxon>
        <taxon>Leptotrichia</taxon>
    </lineage>
</organism>
<dbReference type="InterPro" id="IPR025877">
    <property type="entry name" value="MobA-like_NTP_Trfase"/>
</dbReference>
<comment type="pathway">
    <text evidence="18">Nucleotide-sugar biosynthesis; UDP-N-acetyl-alpha-D-glucosamine biosynthesis; N-acetyl-alpha-D-glucosamine 1-phosphate from alpha-D-glucosamine 6-phosphate (route II): step 2/2.</text>
</comment>
<dbReference type="GO" id="GO:0003977">
    <property type="term" value="F:UDP-N-acetylglucosamine diphosphorylase activity"/>
    <property type="evidence" value="ECO:0007669"/>
    <property type="project" value="UniProtKB-UniRule"/>
</dbReference>
<dbReference type="InterPro" id="IPR056729">
    <property type="entry name" value="GMPPB_C"/>
</dbReference>
<feature type="region of interest" description="N-acetyltransferase" evidence="18">
    <location>
        <begin position="247"/>
        <end position="446"/>
    </location>
</feature>
<dbReference type="InterPro" id="IPR005882">
    <property type="entry name" value="Bifunctional_GlmU"/>
</dbReference>
<dbReference type="NCBIfam" id="NF010934">
    <property type="entry name" value="PRK14354.1"/>
    <property type="match status" value="1"/>
</dbReference>
<feature type="binding site" evidence="18">
    <location>
        <position position="361"/>
    </location>
    <ligand>
        <name>UDP-N-acetyl-alpha-D-glucosamine</name>
        <dbReference type="ChEBI" id="CHEBI:57705"/>
    </ligand>
</feature>
<dbReference type="SUPFAM" id="SSF51161">
    <property type="entry name" value="Trimeric LpxA-like enzymes"/>
    <property type="match status" value="1"/>
</dbReference>
<comment type="pathway">
    <text evidence="18">Bacterial outer membrane biogenesis; LPS lipid A biosynthesis.</text>
</comment>
<feature type="active site" description="Proton acceptor" evidence="18">
    <location>
        <position position="358"/>
    </location>
</feature>
<keyword evidence="4 18" id="KW-0963">Cytoplasm</keyword>
<evidence type="ECO:0000256" key="15">
    <source>
        <dbReference type="ARBA" id="ARBA00048247"/>
    </source>
</evidence>
<gene>
    <name evidence="18" type="primary">glmU</name>
    <name evidence="21" type="ORF">JMUB3936_1914</name>
</gene>
<dbReference type="PANTHER" id="PTHR43584:SF3">
    <property type="entry name" value="BIFUNCTIONAL PROTEIN GLMU"/>
    <property type="match status" value="1"/>
</dbReference>
<dbReference type="InterPro" id="IPR038009">
    <property type="entry name" value="GlmU_C_LbH"/>
</dbReference>
<accession>A0A510L0G6</accession>
<feature type="binding site" evidence="18">
    <location>
        <begin position="6"/>
        <end position="9"/>
    </location>
    <ligand>
        <name>UDP-N-acetyl-alpha-D-glucosamine</name>
        <dbReference type="ChEBI" id="CHEBI:57705"/>
    </ligand>
</feature>
<feature type="binding site" evidence="18">
    <location>
        <position position="328"/>
    </location>
    <ligand>
        <name>UDP-N-acetyl-alpha-D-glucosamine</name>
        <dbReference type="ChEBI" id="CHEBI:57705"/>
    </ligand>
</feature>
<feature type="binding site" evidence="18">
    <location>
        <begin position="381"/>
        <end position="382"/>
    </location>
    <ligand>
        <name>acetyl-CoA</name>
        <dbReference type="ChEBI" id="CHEBI:57288"/>
    </ligand>
</feature>
<dbReference type="GO" id="GO:0000902">
    <property type="term" value="P:cell morphogenesis"/>
    <property type="evidence" value="ECO:0007669"/>
    <property type="project" value="UniProtKB-UniRule"/>
</dbReference>
<dbReference type="GO" id="GO:0008360">
    <property type="term" value="P:regulation of cell shape"/>
    <property type="evidence" value="ECO:0007669"/>
    <property type="project" value="UniProtKB-KW"/>
</dbReference>
<comment type="similarity">
    <text evidence="3 18">In the N-terminal section; belongs to the N-acetylglucosamine-1-phosphate uridyltransferase family.</text>
</comment>
<dbReference type="Pfam" id="PF25087">
    <property type="entry name" value="GMPPB_C"/>
    <property type="match status" value="1"/>
</dbReference>
<dbReference type="PANTHER" id="PTHR43584">
    <property type="entry name" value="NUCLEOTIDYL TRANSFERASE"/>
    <property type="match status" value="1"/>
</dbReference>
<dbReference type="Gene3D" id="2.160.10.10">
    <property type="entry name" value="Hexapeptide repeat proteins"/>
    <property type="match status" value="1"/>
</dbReference>
<evidence type="ECO:0000256" key="14">
    <source>
        <dbReference type="ARBA" id="ARBA00023316"/>
    </source>
</evidence>
<feature type="binding site" evidence="18">
    <location>
        <position position="69"/>
    </location>
    <ligand>
        <name>UDP-N-acetyl-alpha-D-glucosamine</name>
        <dbReference type="ChEBI" id="CHEBI:57705"/>
    </ligand>
</feature>
<feature type="binding site" evidence="18">
    <location>
        <position position="165"/>
    </location>
    <ligand>
        <name>UDP-N-acetyl-alpha-D-glucosamine</name>
        <dbReference type="ChEBI" id="CHEBI:57705"/>
    </ligand>
</feature>
<evidence type="ECO:0000313" key="21">
    <source>
        <dbReference type="EMBL" id="BBM55615.1"/>
    </source>
</evidence>
<comment type="subunit">
    <text evidence="18">Homotrimer.</text>
</comment>
<dbReference type="InterPro" id="IPR050065">
    <property type="entry name" value="GlmU-like"/>
</dbReference>
<keyword evidence="6 18" id="KW-0548">Nucleotidyltransferase</keyword>
<dbReference type="InterPro" id="IPR001451">
    <property type="entry name" value="Hexapep"/>
</dbReference>
<feature type="binding site" evidence="18">
    <location>
        <position position="223"/>
    </location>
    <ligand>
        <name>UDP-N-acetyl-alpha-D-glucosamine</name>
        <dbReference type="ChEBI" id="CHEBI:57705"/>
    </ligand>
</feature>
<dbReference type="EC" id="2.7.7.23" evidence="18"/>
<feature type="region of interest" description="Pyrophosphorylase" evidence="18">
    <location>
        <begin position="1"/>
        <end position="225"/>
    </location>
</feature>
<dbReference type="NCBIfam" id="TIGR01173">
    <property type="entry name" value="glmU"/>
    <property type="match status" value="1"/>
</dbReference>
<evidence type="ECO:0000256" key="3">
    <source>
        <dbReference type="ARBA" id="ARBA00007947"/>
    </source>
</evidence>
<keyword evidence="11 18" id="KW-0573">Peptidoglycan synthesis</keyword>
<feature type="binding site" evidence="18">
    <location>
        <position position="136"/>
    </location>
    <ligand>
        <name>UDP-N-acetyl-alpha-D-glucosamine</name>
        <dbReference type="ChEBI" id="CHEBI:57705"/>
    </ligand>
</feature>
<dbReference type="SUPFAM" id="SSF53448">
    <property type="entry name" value="Nucleotide-diphospho-sugar transferases"/>
    <property type="match status" value="1"/>
</dbReference>
<evidence type="ECO:0000256" key="18">
    <source>
        <dbReference type="HAMAP-Rule" id="MF_01631"/>
    </source>
</evidence>
<dbReference type="GO" id="GO:0071555">
    <property type="term" value="P:cell wall organization"/>
    <property type="evidence" value="ECO:0007669"/>
    <property type="project" value="UniProtKB-KW"/>
</dbReference>
<dbReference type="GO" id="GO:0000287">
    <property type="term" value="F:magnesium ion binding"/>
    <property type="evidence" value="ECO:0007669"/>
    <property type="project" value="UniProtKB-UniRule"/>
</dbReference>
<keyword evidence="14 18" id="KW-0961">Cell wall biogenesis/degradation</keyword>
<evidence type="ECO:0000256" key="6">
    <source>
        <dbReference type="ARBA" id="ARBA00022695"/>
    </source>
</evidence>
<keyword evidence="5 18" id="KW-0808">Transferase</keyword>
<protein>
    <recommendedName>
        <fullName evidence="18">Bifunctional protein GlmU</fullName>
    </recommendedName>
    <domain>
        <recommendedName>
            <fullName evidence="18">UDP-N-acetylglucosamine pyrophosphorylase</fullName>
            <ecNumber evidence="18">2.7.7.23</ecNumber>
        </recommendedName>
        <alternativeName>
            <fullName evidence="18">N-acetylglucosamine-1-phosphate uridyltransferase</fullName>
        </alternativeName>
    </domain>
    <domain>
        <recommendedName>
            <fullName evidence="18">Glucosamine-1-phosphate N-acetyltransferase</fullName>
            <ecNumber evidence="18">2.3.1.157</ecNumber>
        </recommendedName>
    </domain>
</protein>
<dbReference type="OrthoDB" id="9775031at2"/>
<evidence type="ECO:0000256" key="2">
    <source>
        <dbReference type="ARBA" id="ARBA00007707"/>
    </source>
</evidence>
<dbReference type="Pfam" id="PF12804">
    <property type="entry name" value="NTP_transf_3"/>
    <property type="match status" value="1"/>
</dbReference>
<dbReference type="UniPathway" id="UPA00113">
    <property type="reaction ID" value="UER00532"/>
</dbReference>
<feature type="binding site" evidence="18">
    <location>
        <position position="346"/>
    </location>
    <ligand>
        <name>UDP-N-acetyl-alpha-D-glucosamine</name>
        <dbReference type="ChEBI" id="CHEBI:57705"/>
    </ligand>
</feature>
<comment type="catalytic activity">
    <reaction evidence="15 18">
        <text>alpha-D-glucosamine 1-phosphate + acetyl-CoA = N-acetyl-alpha-D-glucosamine 1-phosphate + CoA + H(+)</text>
        <dbReference type="Rhea" id="RHEA:13725"/>
        <dbReference type="ChEBI" id="CHEBI:15378"/>
        <dbReference type="ChEBI" id="CHEBI:57287"/>
        <dbReference type="ChEBI" id="CHEBI:57288"/>
        <dbReference type="ChEBI" id="CHEBI:57776"/>
        <dbReference type="ChEBI" id="CHEBI:58516"/>
        <dbReference type="EC" id="2.3.1.157"/>
    </reaction>
</comment>
<feature type="domain" description="Mannose-1-phosphate guanyltransferase C-terminal" evidence="20">
    <location>
        <begin position="259"/>
        <end position="327"/>
    </location>
</feature>
<dbReference type="GO" id="GO:0009252">
    <property type="term" value="P:peptidoglycan biosynthetic process"/>
    <property type="evidence" value="ECO:0007669"/>
    <property type="project" value="UniProtKB-UniRule"/>
</dbReference>
<keyword evidence="10 18" id="KW-0133">Cell shape</keyword>
<feature type="binding site" evidence="18">
    <location>
        <position position="20"/>
    </location>
    <ligand>
        <name>UDP-N-acetyl-alpha-D-glucosamine</name>
        <dbReference type="ChEBI" id="CHEBI:57705"/>
    </ligand>
</feature>
<dbReference type="RefSeq" id="WP_147004275.1">
    <property type="nucleotide sequence ID" value="NZ_AP019841.1"/>
</dbReference>
<keyword evidence="9 18" id="KW-0460">Magnesium</keyword>
<sequence>MISVILAAGKGTRMKSEQSKVLHKVNGVPMIRRVVDVLENIGNKKNVFILGHKKEDVLVEMGDVDFVTQREQLGTGHAILIAKDKIREYGEDVLITCGDTPLLKEETLRNLKDAFDEKKLDCIVLSCKVKNPFGYGRIVKENGKISNIVEEKEADENERKIDEINTGVYIFKNESLLYAIEKIDNNNSKGEYYLTDAIKILTSEGYNVDSFQIEDEDEILGVNSKVQLAQAEKILRNRKNVELMDSGVILIDPDTAYIEDNVQIGQDTIIYPNVTIQGNTKIGKNCEILGNTRIENSVIADNVKIEASVVEQSILEQGVTVGPFAHLRPKAYLKETAHVGNFVEIKNATLEKGVKTGHLTYIGDAEIGQDTNVGAGTITCNYDGKNKHKTKIGKNAFIGSNSIIVAPVEIGDKVLTAAGSVITKDIPDEALAFGRAKQVNKERKNK</sequence>
<proteinExistence type="inferred from homology"/>
<comment type="function">
    <text evidence="17 18">Catalyzes the last two sequential reactions in the de novo biosynthetic pathway for UDP-N-acetylglucosamine (UDP-GlcNAc). The C-terminal domain catalyzes the transfer of acetyl group from acetyl coenzyme A to glucosamine-1-phosphate (GlcN-1-P) to produce N-acetylglucosamine-1-phosphate (GlcNAc-1-P), which is converted into UDP-GlcNAc by the transfer of uridine 5-monophosphate (from uridine 5-triphosphate), a reaction catalyzed by the N-terminal domain.</text>
</comment>
<keyword evidence="7 18" id="KW-0479">Metal-binding</keyword>
<evidence type="ECO:0000259" key="19">
    <source>
        <dbReference type="Pfam" id="PF12804"/>
    </source>
</evidence>
<dbReference type="GO" id="GO:0009245">
    <property type="term" value="P:lipid A biosynthetic process"/>
    <property type="evidence" value="ECO:0007669"/>
    <property type="project" value="UniProtKB-UniRule"/>
</dbReference>
<comment type="subcellular location">
    <subcellularLocation>
        <location evidence="1 18">Cytoplasm</location>
    </subcellularLocation>
</comment>
<reference evidence="21 22" key="1">
    <citation type="submission" date="2019-07" db="EMBL/GenBank/DDBJ databases">
        <title>Complete Genome Sequence of Leptotrichia wadei Strain JMUB3936.</title>
        <authorList>
            <person name="Watanabe S."/>
            <person name="Cui L."/>
        </authorList>
    </citation>
    <scope>NUCLEOTIDE SEQUENCE [LARGE SCALE GENOMIC DNA]</scope>
    <source>
        <strain evidence="21 22">JMUB3936</strain>
    </source>
</reference>
<feature type="domain" description="MobA-like NTP transferase" evidence="19">
    <location>
        <begin position="4"/>
        <end position="128"/>
    </location>
</feature>
<dbReference type="CDD" id="cd03353">
    <property type="entry name" value="LbH_GlmU_C"/>
    <property type="match status" value="1"/>
</dbReference>
<dbReference type="UniPathway" id="UPA00973"/>
<dbReference type="GO" id="GO:0006048">
    <property type="term" value="P:UDP-N-acetylglucosamine biosynthetic process"/>
    <property type="evidence" value="ECO:0007669"/>
    <property type="project" value="UniProtKB-UniPathway"/>
</dbReference>
<dbReference type="CDD" id="cd02540">
    <property type="entry name" value="GT2_GlmU_N_bac"/>
    <property type="match status" value="1"/>
</dbReference>
<dbReference type="InterPro" id="IPR029044">
    <property type="entry name" value="Nucleotide-diphossugar_trans"/>
</dbReference>
<feature type="binding site" evidence="18">
    <location>
        <begin position="74"/>
        <end position="75"/>
    </location>
    <ligand>
        <name>UDP-N-acetyl-alpha-D-glucosamine</name>
        <dbReference type="ChEBI" id="CHEBI:57705"/>
    </ligand>
</feature>
<keyword evidence="8 18" id="KW-0677">Repeat</keyword>
<feature type="binding site" evidence="18">
    <location>
        <position position="435"/>
    </location>
    <ligand>
        <name>acetyl-CoA</name>
        <dbReference type="ChEBI" id="CHEBI:57288"/>
    </ligand>
</feature>
<evidence type="ECO:0000256" key="17">
    <source>
        <dbReference type="ARBA" id="ARBA00049628"/>
    </source>
</evidence>
<dbReference type="GO" id="GO:0005737">
    <property type="term" value="C:cytoplasm"/>
    <property type="evidence" value="ECO:0007669"/>
    <property type="project" value="UniProtKB-SubCell"/>
</dbReference>
<keyword evidence="12 18" id="KW-0511">Multifunctional enzyme</keyword>
<keyword evidence="13 18" id="KW-0012">Acyltransferase</keyword>